<proteinExistence type="predicted"/>
<feature type="compositionally biased region" description="Basic residues" evidence="1">
    <location>
        <begin position="267"/>
        <end position="285"/>
    </location>
</feature>
<accession>A0A9P6C0Z9</accession>
<feature type="region of interest" description="Disordered" evidence="1">
    <location>
        <begin position="266"/>
        <end position="300"/>
    </location>
</feature>
<evidence type="ECO:0000259" key="2">
    <source>
        <dbReference type="Pfam" id="PF25534"/>
    </source>
</evidence>
<feature type="compositionally biased region" description="Basic and acidic residues" evidence="1">
    <location>
        <begin position="237"/>
        <end position="248"/>
    </location>
</feature>
<dbReference type="EMBL" id="MU151322">
    <property type="protein sequence ID" value="KAF9445135.1"/>
    <property type="molecule type" value="Genomic_DNA"/>
</dbReference>
<protein>
    <recommendedName>
        <fullName evidence="2">DUF7918 domain-containing protein</fullName>
    </recommendedName>
</protein>
<dbReference type="AlphaFoldDB" id="A0A9P6C0Z9"/>
<dbReference type="OrthoDB" id="3364132at2759"/>
<evidence type="ECO:0000313" key="4">
    <source>
        <dbReference type="Proteomes" id="UP000807342"/>
    </source>
</evidence>
<evidence type="ECO:0000313" key="3">
    <source>
        <dbReference type="EMBL" id="KAF9445135.1"/>
    </source>
</evidence>
<dbReference type="PANTHER" id="PTHR36223">
    <property type="entry name" value="BETA-LACTAMASE-TYPE TRANSPEPTIDASE FOLD DOMAIN CONTAINING PROTEIN"/>
    <property type="match status" value="1"/>
</dbReference>
<dbReference type="Pfam" id="PF25534">
    <property type="entry name" value="DUF7918"/>
    <property type="match status" value="1"/>
</dbReference>
<reference evidence="3" key="1">
    <citation type="submission" date="2020-11" db="EMBL/GenBank/DDBJ databases">
        <authorList>
            <consortium name="DOE Joint Genome Institute"/>
            <person name="Ahrendt S."/>
            <person name="Riley R."/>
            <person name="Andreopoulos W."/>
            <person name="Labutti K."/>
            <person name="Pangilinan J."/>
            <person name="Ruiz-Duenas F.J."/>
            <person name="Barrasa J.M."/>
            <person name="Sanchez-Garcia M."/>
            <person name="Camarero S."/>
            <person name="Miyauchi S."/>
            <person name="Serrano A."/>
            <person name="Linde D."/>
            <person name="Babiker R."/>
            <person name="Drula E."/>
            <person name="Ayuso-Fernandez I."/>
            <person name="Pacheco R."/>
            <person name="Padilla G."/>
            <person name="Ferreira P."/>
            <person name="Barriuso J."/>
            <person name="Kellner H."/>
            <person name="Castanera R."/>
            <person name="Alfaro M."/>
            <person name="Ramirez L."/>
            <person name="Pisabarro A.G."/>
            <person name="Kuo A."/>
            <person name="Tritt A."/>
            <person name="Lipzen A."/>
            <person name="He G."/>
            <person name="Yan M."/>
            <person name="Ng V."/>
            <person name="Cullen D."/>
            <person name="Martin F."/>
            <person name="Rosso M.-N."/>
            <person name="Henrissat B."/>
            <person name="Hibbett D."/>
            <person name="Martinez A.T."/>
            <person name="Grigoriev I.V."/>
        </authorList>
    </citation>
    <scope>NUCLEOTIDE SEQUENCE</scope>
    <source>
        <strain evidence="3">MF-IS2</strain>
    </source>
</reference>
<dbReference type="InterPro" id="IPR057678">
    <property type="entry name" value="DUF7918"/>
</dbReference>
<feature type="domain" description="DUF7918" evidence="2">
    <location>
        <begin position="6"/>
        <end position="202"/>
    </location>
</feature>
<feature type="region of interest" description="Disordered" evidence="1">
    <location>
        <begin position="201"/>
        <end position="248"/>
    </location>
</feature>
<comment type="caution">
    <text evidence="3">The sequence shown here is derived from an EMBL/GenBank/DDBJ whole genome shotgun (WGS) entry which is preliminary data.</text>
</comment>
<keyword evidence="4" id="KW-1185">Reference proteome</keyword>
<sequence length="300" mass="33738">MPTWEGITITIQVDGVDIPEYLVEKDQAEKKVTCWVPSQVGKEFAVVLNAERRRQPWSTKVLADGVTACCIAWVDKAVKGHNVGYYKESPTIKRPFVFSKIELVDDDTLLHASNAARIGEIEIQCQAFNIAGTTDDTLNTSFEATKKIHERAKKGVAEHVGFGKAISVVPTRSYKPEWKEFIVTFVFRYRSLYYLQAQGIAPSGPRPRSLSPAPDPTPSTGNLRHKTKQNSKHSRVKREEMVLEISDHDENDKEIEALLAKVEEVRTRKRKQKQNAGSHQKKVKKEGKPTLTSGEVIDLT</sequence>
<feature type="compositionally biased region" description="Basic residues" evidence="1">
    <location>
        <begin position="223"/>
        <end position="236"/>
    </location>
</feature>
<name>A0A9P6C0Z9_9AGAR</name>
<organism evidence="3 4">
    <name type="scientific">Macrolepiota fuliginosa MF-IS2</name>
    <dbReference type="NCBI Taxonomy" id="1400762"/>
    <lineage>
        <taxon>Eukaryota</taxon>
        <taxon>Fungi</taxon>
        <taxon>Dikarya</taxon>
        <taxon>Basidiomycota</taxon>
        <taxon>Agaricomycotina</taxon>
        <taxon>Agaricomycetes</taxon>
        <taxon>Agaricomycetidae</taxon>
        <taxon>Agaricales</taxon>
        <taxon>Agaricineae</taxon>
        <taxon>Agaricaceae</taxon>
        <taxon>Macrolepiota</taxon>
    </lineage>
</organism>
<dbReference type="Proteomes" id="UP000807342">
    <property type="component" value="Unassembled WGS sequence"/>
</dbReference>
<dbReference type="PANTHER" id="PTHR36223:SF1">
    <property type="entry name" value="TRANSCRIPTION ELONGATION FACTOR EAF N-TERMINAL DOMAIN-CONTAINING PROTEIN"/>
    <property type="match status" value="1"/>
</dbReference>
<evidence type="ECO:0000256" key="1">
    <source>
        <dbReference type="SAM" id="MobiDB-lite"/>
    </source>
</evidence>
<gene>
    <name evidence="3" type="ORF">P691DRAFT_806135</name>
</gene>